<dbReference type="PANTHER" id="PTHR12549">
    <property type="entry name" value="JMJC DOMAIN-CONTAINING HISTONE DEMETHYLATION PROTEIN"/>
    <property type="match status" value="1"/>
</dbReference>
<feature type="region of interest" description="Disordered" evidence="4">
    <location>
        <begin position="322"/>
        <end position="431"/>
    </location>
</feature>
<keyword evidence="7" id="KW-1185">Reference proteome</keyword>
<dbReference type="OMA" id="CWQCIAR"/>
<organism evidence="6 7">
    <name type="scientific">Rhodotorula graminis (strain WP1)</name>
    <dbReference type="NCBI Taxonomy" id="578459"/>
    <lineage>
        <taxon>Eukaryota</taxon>
        <taxon>Fungi</taxon>
        <taxon>Dikarya</taxon>
        <taxon>Basidiomycota</taxon>
        <taxon>Pucciniomycotina</taxon>
        <taxon>Microbotryomycetes</taxon>
        <taxon>Sporidiobolales</taxon>
        <taxon>Sporidiobolaceae</taxon>
        <taxon>Rhodotorula</taxon>
    </lineage>
</organism>
<feature type="compositionally biased region" description="Low complexity" evidence="4">
    <location>
        <begin position="569"/>
        <end position="581"/>
    </location>
</feature>
<evidence type="ECO:0000313" key="7">
    <source>
        <dbReference type="Proteomes" id="UP000053890"/>
    </source>
</evidence>
<dbReference type="GO" id="GO:0032454">
    <property type="term" value="F:histone H3K9 demethylase activity"/>
    <property type="evidence" value="ECO:0007669"/>
    <property type="project" value="InterPro"/>
</dbReference>
<feature type="compositionally biased region" description="Low complexity" evidence="4">
    <location>
        <begin position="8"/>
        <end position="22"/>
    </location>
</feature>
<dbReference type="Gene3D" id="2.60.120.650">
    <property type="entry name" value="Cupin"/>
    <property type="match status" value="1"/>
</dbReference>
<keyword evidence="3" id="KW-0539">Nucleus</keyword>
<dbReference type="EMBL" id="KQ474073">
    <property type="protein sequence ID" value="KPV78548.1"/>
    <property type="molecule type" value="Genomic_DNA"/>
</dbReference>
<sequence length="1368" mass="146016">MVFEQPLAPVESPAEGPASSSSLATAGPSTTDTANAPGPAATASTTSTTPLDPSSTSTEPATAMPLDPPAQQPSSASPLAPPPTTTATEERVSSLKATEGDIVDVHMGDGPLNPDEPTCAPVAAAPADTLPVAAASPSTAIDTSTAPSTSTAALGTSAISLDTAPSAKVEGDREVDQDKALARAAASELTPLASPVLRDATPSEAASDTTSAAGPAVAVSDVPPEPSSARSELAHPLSAYTFANTTLVPADSTTLQPFFFANFPPVELAVSWARSKRGDDPEADIPPDNEPGYFATSAELVESRKREAARMAKVRRRLAEMGLAPDGSVMPLPAESAQQTGKGKGRGRGRTAKAARASGSRSREASSGIDGAAAAPATGARRGRAPKASALREVRAQDGDELDDDDYDAEPPRSHKAKPRKASPPAPPVLKVELAATLLQDDLQTSTPSFLDPHPAFIDELDPPPHYLPDGADLDDLPAVTGPSPAVAARLAAEAQAENARVEEALAADARAAAGSAAKPAPAVAPAAQEPAAADEYFIENDFGGGEKDEGDGEEEMRGVEVDGTPVGAGASDSASAARASETPGLGETYSENETSALGSRSSSVAASRRTTTSATATADGVANPAKRARQPEDDEGAKAAKKKKSGRESTVVSDVAVDDEPLGPPVEYVLQTTTCLSKKVDGQTRCWQCIARSIGHGCSFMGIRSFGVDHRGRIVTGPVFRSAVEADDVPNLDKPYTSPMTKTQSTLLKTWLAKDLVKLFEREWRHATNPNTIKVRNDLVTHSTCDTCNTACVGAEFICQTCGRTACTVCYDRLVQYDALETSGGTVPTTADNQRRRKCIAKKRGKDQSGGESHRPAQFMSVTRLDASKLERMRQVARNWHSSHKLQASDPKVIQYIMDKFCVKSNLKEYDADTHRVWQIAHKTFDEPFFFEVWRRGEPILVRRCPPVGLAKYTPSYFASTWGDQVIDVVDNRSPERPTPMTVREFFLAMTPEGKAARRALGFDDAEKTYRNVGDWPKQAEWYGDFKELYEDFLSFLPLPNVFHPDGVLNCIGHTPDNAAQPSRGSRLLASWDTDAATPTVKLRTSNTDIASYMVWGGRDPKTDKALRVRWDIFREEDVGKLRDFCFDLLHSQQPKGTSNSKFRELHDDPLLSPTMYLTKKQRAALFKRSGVKPYPIYQYMGDLVIVPAGCPYQVSSWIEHINLEISFLAGSRVAAAIKTNTAYQHATRERTLWYHDLIQLETQLFYTWMSCDAFDRAGRVGLKTIKSKLSWPYPKDDKNRPIVPAEEEKRLAELHEREKRGSEISAKIKADAAKNGPTLTPASVALLAGLRGAGTAPARAVPPSSSAPAGAGTAATTDGGASAPAS</sequence>
<comment type="subcellular location">
    <subcellularLocation>
        <location evidence="1">Nucleus</location>
    </subcellularLocation>
</comment>
<evidence type="ECO:0000256" key="1">
    <source>
        <dbReference type="ARBA" id="ARBA00004123"/>
    </source>
</evidence>
<dbReference type="InterPro" id="IPR003347">
    <property type="entry name" value="JmjC_dom"/>
</dbReference>
<feature type="region of interest" description="Disordered" evidence="4">
    <location>
        <begin position="445"/>
        <end position="481"/>
    </location>
</feature>
<evidence type="ECO:0000256" key="3">
    <source>
        <dbReference type="ARBA" id="ARBA00023242"/>
    </source>
</evidence>
<proteinExistence type="predicted"/>
<dbReference type="STRING" id="578459.A0A194SCT7"/>
<dbReference type="GO" id="GO:0046872">
    <property type="term" value="F:metal ion binding"/>
    <property type="evidence" value="ECO:0007669"/>
    <property type="project" value="UniProtKB-KW"/>
</dbReference>
<dbReference type="RefSeq" id="XP_018274597.1">
    <property type="nucleotide sequence ID" value="XM_018415601.1"/>
</dbReference>
<accession>A0A194SCT7</accession>
<dbReference type="GeneID" id="28976049"/>
<dbReference type="Proteomes" id="UP000053890">
    <property type="component" value="Unassembled WGS sequence"/>
</dbReference>
<feature type="region of interest" description="Disordered" evidence="4">
    <location>
        <begin position="514"/>
        <end position="659"/>
    </location>
</feature>
<feature type="compositionally biased region" description="Low complexity" evidence="4">
    <location>
        <begin position="354"/>
        <end position="380"/>
    </location>
</feature>
<feature type="region of interest" description="Disordered" evidence="4">
    <location>
        <begin position="134"/>
        <end position="159"/>
    </location>
</feature>
<evidence type="ECO:0000256" key="2">
    <source>
        <dbReference type="ARBA" id="ARBA00022723"/>
    </source>
</evidence>
<evidence type="ECO:0000313" key="6">
    <source>
        <dbReference type="EMBL" id="KPV78548.1"/>
    </source>
</evidence>
<dbReference type="InterPro" id="IPR045109">
    <property type="entry name" value="LSDs-like"/>
</dbReference>
<protein>
    <recommendedName>
        <fullName evidence="5">JmjC domain-containing protein</fullName>
    </recommendedName>
</protein>
<dbReference type="GO" id="GO:0000118">
    <property type="term" value="C:histone deacetylase complex"/>
    <property type="evidence" value="ECO:0007669"/>
    <property type="project" value="TreeGrafter"/>
</dbReference>
<evidence type="ECO:0000256" key="4">
    <source>
        <dbReference type="SAM" id="MobiDB-lite"/>
    </source>
</evidence>
<gene>
    <name evidence="6" type="ORF">RHOBADRAFT_51003</name>
</gene>
<feature type="compositionally biased region" description="Low complexity" evidence="4">
    <location>
        <begin position="514"/>
        <end position="534"/>
    </location>
</feature>
<dbReference type="SUPFAM" id="SSF51197">
    <property type="entry name" value="Clavaminate synthase-like"/>
    <property type="match status" value="1"/>
</dbReference>
<dbReference type="GO" id="GO:0031490">
    <property type="term" value="F:chromatin DNA binding"/>
    <property type="evidence" value="ECO:0007669"/>
    <property type="project" value="TreeGrafter"/>
</dbReference>
<reference evidence="6 7" key="1">
    <citation type="journal article" date="2015" name="Front. Microbiol.">
        <title>Genome sequence of the plant growth promoting endophytic yeast Rhodotorula graminis WP1.</title>
        <authorList>
            <person name="Firrincieli A."/>
            <person name="Otillar R."/>
            <person name="Salamov A."/>
            <person name="Schmutz J."/>
            <person name="Khan Z."/>
            <person name="Redman R.S."/>
            <person name="Fleck N.D."/>
            <person name="Lindquist E."/>
            <person name="Grigoriev I.V."/>
            <person name="Doty S.L."/>
        </authorList>
    </citation>
    <scope>NUCLEOTIDE SEQUENCE [LARGE SCALE GENOMIC DNA]</scope>
    <source>
        <strain evidence="6 7">WP1</strain>
    </source>
</reference>
<dbReference type="PANTHER" id="PTHR12549:SF38">
    <property type="entry name" value="JMJC DOMAIN-CONTAINING HISTONE DEMETHYLASE 2, ISOFORM A"/>
    <property type="match status" value="1"/>
</dbReference>
<feature type="region of interest" description="Disordered" evidence="4">
    <location>
        <begin position="1337"/>
        <end position="1368"/>
    </location>
</feature>
<dbReference type="GO" id="GO:0003712">
    <property type="term" value="F:transcription coregulator activity"/>
    <property type="evidence" value="ECO:0007669"/>
    <property type="project" value="TreeGrafter"/>
</dbReference>
<feature type="compositionally biased region" description="Low complexity" evidence="4">
    <location>
        <begin position="30"/>
        <end position="60"/>
    </location>
</feature>
<evidence type="ECO:0000259" key="5">
    <source>
        <dbReference type="SMART" id="SM00558"/>
    </source>
</evidence>
<keyword evidence="2" id="KW-0479">Metal-binding</keyword>
<dbReference type="SMART" id="SM00558">
    <property type="entry name" value="JmjC"/>
    <property type="match status" value="1"/>
</dbReference>
<dbReference type="GO" id="GO:0006357">
    <property type="term" value="P:regulation of transcription by RNA polymerase II"/>
    <property type="evidence" value="ECO:0007669"/>
    <property type="project" value="TreeGrafter"/>
</dbReference>
<feature type="region of interest" description="Disordered" evidence="4">
    <location>
        <begin position="1"/>
        <end position="122"/>
    </location>
</feature>
<feature type="region of interest" description="Disordered" evidence="4">
    <location>
        <begin position="186"/>
        <end position="232"/>
    </location>
</feature>
<feature type="domain" description="JmjC" evidence="5">
    <location>
        <begin position="1027"/>
        <end position="1226"/>
    </location>
</feature>
<feature type="compositionally biased region" description="Basic residues" evidence="4">
    <location>
        <begin position="343"/>
        <end position="353"/>
    </location>
</feature>
<dbReference type="GO" id="GO:0000785">
    <property type="term" value="C:chromatin"/>
    <property type="evidence" value="ECO:0007669"/>
    <property type="project" value="TreeGrafter"/>
</dbReference>
<feature type="region of interest" description="Disordered" evidence="4">
    <location>
        <begin position="274"/>
        <end position="294"/>
    </location>
</feature>
<feature type="compositionally biased region" description="Acidic residues" evidence="4">
    <location>
        <begin position="399"/>
        <end position="409"/>
    </location>
</feature>
<dbReference type="OrthoDB" id="1612078at2759"/>
<name>A0A194SCT7_RHOGW</name>
<feature type="compositionally biased region" description="Low complexity" evidence="4">
    <location>
        <begin position="595"/>
        <end position="619"/>
    </location>
</feature>